<dbReference type="AlphaFoldDB" id="A0A6B2KY27"/>
<name>A0A6B2KY27_9EUKA</name>
<dbReference type="EMBL" id="GIBP01000695">
    <property type="protein sequence ID" value="NDV29664.1"/>
    <property type="molecule type" value="Transcribed_RNA"/>
</dbReference>
<dbReference type="GO" id="GO:0016020">
    <property type="term" value="C:membrane"/>
    <property type="evidence" value="ECO:0007669"/>
    <property type="project" value="TreeGrafter"/>
</dbReference>
<proteinExistence type="predicted"/>
<feature type="compositionally biased region" description="Low complexity" evidence="1">
    <location>
        <begin position="636"/>
        <end position="654"/>
    </location>
</feature>
<evidence type="ECO:0000256" key="1">
    <source>
        <dbReference type="SAM" id="MobiDB-lite"/>
    </source>
</evidence>
<dbReference type="GO" id="GO:0005797">
    <property type="term" value="C:Golgi medial cisterna"/>
    <property type="evidence" value="ECO:0007669"/>
    <property type="project" value="TreeGrafter"/>
</dbReference>
<dbReference type="PANTHER" id="PTHR21575">
    <property type="entry name" value="PROTEIN HID1"/>
    <property type="match status" value="1"/>
</dbReference>
<organism evidence="2">
    <name type="scientific">Arcella intermedia</name>
    <dbReference type="NCBI Taxonomy" id="1963864"/>
    <lineage>
        <taxon>Eukaryota</taxon>
        <taxon>Amoebozoa</taxon>
        <taxon>Tubulinea</taxon>
        <taxon>Elardia</taxon>
        <taxon>Arcellinida</taxon>
        <taxon>Sphaerothecina</taxon>
        <taxon>Arcellidae</taxon>
        <taxon>Arcella</taxon>
    </lineage>
</organism>
<accession>A0A6B2KY27</accession>
<dbReference type="GO" id="GO:0000138">
    <property type="term" value="C:Golgi trans cisterna"/>
    <property type="evidence" value="ECO:0007669"/>
    <property type="project" value="TreeGrafter"/>
</dbReference>
<dbReference type="Pfam" id="PF09742">
    <property type="entry name" value="Dymeclin"/>
    <property type="match status" value="1"/>
</dbReference>
<evidence type="ECO:0000313" key="2">
    <source>
        <dbReference type="EMBL" id="NDV29664.1"/>
    </source>
</evidence>
<dbReference type="InterPro" id="IPR026705">
    <property type="entry name" value="Hid-1/Ecm30"/>
</dbReference>
<sequence>MGNATTKKEFSDSVSYLSVSNVDFNHINFWGKFWSRDLSSDDMNAIRPDDVRKIRVNNPSNLTNFLGNVVLKLRAVLFKANENENFQCTRNCLRLLDRILPVVFEDPQLTNSLFWEERELPIKSKDNPNETNKILLGPLLVETLLDLFFLPNFTFLLNPMEMKETISAFPSIEEGLLSNNSKLLASVRSSPKYVVADRAEVLLCMITLFSSALYEKYADEHPSRHKFFNPPIGAQPQKGSNSKFYYGEEGGEGAVYSPRKNMWVEHLVKMEGVKIRAFFGILVYCGVSYDPIGWGIPYNHIWVSDPHEQQMERSLQLLGILLEYRQSPLVANRAPLNAEKNASQDTVQLKNTLAEHLANLSHPDDLSLLWNGIITILNNPLIATNTYLPYSTKLTSARQEMLIFLWHNLMISKNFLEWGIKHNKLMDITYPIIYYLHEGRKDQPQLGMVHLGIFILFYLSGYREFAVALNTPFNKVPRFTSQNHYVTFSDFLISSLILIICDSHERIHPLRECCLTILANITPYTKTLSLITANNLLKLFTLITKPKFLFSNEQNYRCCFFLLESFNNILQYQFSGNMNVVYAIIKNNTAFTELQKLKIEDEVSVEEVDKNKKDVEMKQEIKPIVTIENADPPNPQTQTQNLDSSQNQTQNQNELQTNVTVTENHQEILQQPKFAPTKEWLNSWKSHLPIVTVIRFLKAIIPQIQDNVTKNLEDQDKILEFLQNTTVVGLLPLPHPIILRRFWPTLFALNWFHCYMWGVVFLKNAGSGIAFLGTAIKLFTVNLQ</sequence>
<protein>
    <recommendedName>
        <fullName evidence="3">HID1 domain-containing protein</fullName>
    </recommendedName>
</protein>
<evidence type="ECO:0008006" key="3">
    <source>
        <dbReference type="Google" id="ProtNLM"/>
    </source>
</evidence>
<dbReference type="PANTHER" id="PTHR21575:SF12">
    <property type="entry name" value="PROTEIN HID1"/>
    <property type="match status" value="1"/>
</dbReference>
<reference evidence="2" key="1">
    <citation type="journal article" date="2020" name="J. Eukaryot. Microbiol.">
        <title>De novo Sequencing, Assembly and Annotation of the Transcriptome for the Free-Living Testate Amoeba Arcella intermedia.</title>
        <authorList>
            <person name="Ribeiro G.M."/>
            <person name="Porfirio-Sousa A.L."/>
            <person name="Maurer-Alcala X.X."/>
            <person name="Katz L.A."/>
            <person name="Lahr D.J.G."/>
        </authorList>
    </citation>
    <scope>NUCLEOTIDE SEQUENCE</scope>
</reference>
<feature type="region of interest" description="Disordered" evidence="1">
    <location>
        <begin position="622"/>
        <end position="654"/>
    </location>
</feature>